<protein>
    <submittedName>
        <fullName evidence="1">Sugar ABC transporter permease</fullName>
    </submittedName>
</protein>
<dbReference type="EMBL" id="QFOL01000148">
    <property type="protein sequence ID" value="PZP49664.1"/>
    <property type="molecule type" value="Genomic_DNA"/>
</dbReference>
<name>A0A2W5F5W2_9HYPH</name>
<evidence type="ECO:0000313" key="1">
    <source>
        <dbReference type="EMBL" id="PZP49664.1"/>
    </source>
</evidence>
<comment type="caution">
    <text evidence="1">The sequence shown here is derived from an EMBL/GenBank/DDBJ whole genome shotgun (WGS) entry which is preliminary data.</text>
</comment>
<gene>
    <name evidence="1" type="ORF">DI595_13045</name>
</gene>
<evidence type="ECO:0000313" key="2">
    <source>
        <dbReference type="Proteomes" id="UP000249769"/>
    </source>
</evidence>
<accession>A0A2W5F5W2</accession>
<dbReference type="AlphaFoldDB" id="A0A2W5F5W2"/>
<organism evidence="1 2">
    <name type="scientific">Agrobacterium fabrum</name>
    <dbReference type="NCBI Taxonomy" id="1176649"/>
    <lineage>
        <taxon>Bacteria</taxon>
        <taxon>Pseudomonadati</taxon>
        <taxon>Pseudomonadota</taxon>
        <taxon>Alphaproteobacteria</taxon>
        <taxon>Hyphomicrobiales</taxon>
        <taxon>Rhizobiaceae</taxon>
        <taxon>Rhizobium/Agrobacterium group</taxon>
        <taxon>Agrobacterium</taxon>
        <taxon>Agrobacterium tumefaciens complex</taxon>
    </lineage>
</organism>
<proteinExistence type="predicted"/>
<sequence length="45" mass="5130">MANPTLARLSDRALDAVMAIAEVPLNFIERLIGKRRMPYIFLMPN</sequence>
<feature type="non-terminal residue" evidence="1">
    <location>
        <position position="45"/>
    </location>
</feature>
<dbReference type="Proteomes" id="UP000249769">
    <property type="component" value="Unassembled WGS sequence"/>
</dbReference>
<reference evidence="1 2" key="1">
    <citation type="submission" date="2017-08" db="EMBL/GenBank/DDBJ databases">
        <title>Infants hospitalized years apart are colonized by the same room-sourced microbial strains.</title>
        <authorList>
            <person name="Brooks B."/>
            <person name="Olm M.R."/>
            <person name="Firek B.A."/>
            <person name="Baker R."/>
            <person name="Thomas B.C."/>
            <person name="Morowitz M.J."/>
            <person name="Banfield J.F."/>
        </authorList>
    </citation>
    <scope>NUCLEOTIDE SEQUENCE [LARGE SCALE GENOMIC DNA]</scope>
    <source>
        <strain evidence="1">S2_009_000_R2_73</strain>
    </source>
</reference>